<gene>
    <name evidence="1" type="ORF">ACOLOM_LOCUS8501</name>
</gene>
<keyword evidence="2" id="KW-1185">Reference proteome</keyword>
<name>A0ACA9NIX2_9GLOM</name>
<proteinExistence type="predicted"/>
<dbReference type="EMBL" id="CAJVPT010022102">
    <property type="protein sequence ID" value="CAG8658497.1"/>
    <property type="molecule type" value="Genomic_DNA"/>
</dbReference>
<reference evidence="1" key="1">
    <citation type="submission" date="2021-06" db="EMBL/GenBank/DDBJ databases">
        <authorList>
            <person name="Kallberg Y."/>
            <person name="Tangrot J."/>
            <person name="Rosling A."/>
        </authorList>
    </citation>
    <scope>NUCLEOTIDE SEQUENCE</scope>
    <source>
        <strain evidence="1">CL356</strain>
    </source>
</reference>
<protein>
    <submittedName>
        <fullName evidence="1">5558_t:CDS:1</fullName>
    </submittedName>
</protein>
<accession>A0ACA9NIX2</accession>
<comment type="caution">
    <text evidence="1">The sequence shown here is derived from an EMBL/GenBank/DDBJ whole genome shotgun (WGS) entry which is preliminary data.</text>
</comment>
<sequence>MIIQEATDHIHEIQVIDGHIHGVIKVVIIDIGEMGLDIDEIQIAKNLNMVVKVNILN</sequence>
<feature type="non-terminal residue" evidence="1">
    <location>
        <position position="57"/>
    </location>
</feature>
<evidence type="ECO:0000313" key="1">
    <source>
        <dbReference type="EMBL" id="CAG8658497.1"/>
    </source>
</evidence>
<organism evidence="1 2">
    <name type="scientific">Acaulospora colombiana</name>
    <dbReference type="NCBI Taxonomy" id="27376"/>
    <lineage>
        <taxon>Eukaryota</taxon>
        <taxon>Fungi</taxon>
        <taxon>Fungi incertae sedis</taxon>
        <taxon>Mucoromycota</taxon>
        <taxon>Glomeromycotina</taxon>
        <taxon>Glomeromycetes</taxon>
        <taxon>Diversisporales</taxon>
        <taxon>Acaulosporaceae</taxon>
        <taxon>Acaulospora</taxon>
    </lineage>
</organism>
<dbReference type="Proteomes" id="UP000789525">
    <property type="component" value="Unassembled WGS sequence"/>
</dbReference>
<evidence type="ECO:0000313" key="2">
    <source>
        <dbReference type="Proteomes" id="UP000789525"/>
    </source>
</evidence>